<protein>
    <submittedName>
        <fullName evidence="2">Uncharacterized protein</fullName>
    </submittedName>
</protein>
<proteinExistence type="predicted"/>
<dbReference type="InterPro" id="IPR040350">
    <property type="entry name" value="TMEM272"/>
</dbReference>
<feature type="transmembrane region" description="Helical" evidence="1">
    <location>
        <begin position="64"/>
        <end position="82"/>
    </location>
</feature>
<keyword evidence="1" id="KW-1133">Transmembrane helix</keyword>
<dbReference type="STRING" id="7070.A0A139WI56"/>
<name>A0A139WI56_TRICA</name>
<feature type="transmembrane region" description="Helical" evidence="1">
    <location>
        <begin position="94"/>
        <end position="115"/>
    </location>
</feature>
<dbReference type="InParanoid" id="A0A139WI56"/>
<keyword evidence="3" id="KW-1185">Reference proteome</keyword>
<reference evidence="2 3" key="2">
    <citation type="journal article" date="2010" name="Nucleic Acids Res.">
        <title>BeetleBase in 2010: revisions to provide comprehensive genomic information for Tribolium castaneum.</title>
        <authorList>
            <person name="Kim H.S."/>
            <person name="Murphy T."/>
            <person name="Xia J."/>
            <person name="Caragea D."/>
            <person name="Park Y."/>
            <person name="Beeman R.W."/>
            <person name="Lorenzen M.D."/>
            <person name="Butcher S."/>
            <person name="Manak J.R."/>
            <person name="Brown S.J."/>
        </authorList>
    </citation>
    <scope>GENOME REANNOTATION</scope>
    <source>
        <strain evidence="2 3">Georgia GA2</strain>
    </source>
</reference>
<evidence type="ECO:0000256" key="1">
    <source>
        <dbReference type="SAM" id="Phobius"/>
    </source>
</evidence>
<gene>
    <name evidence="2" type="primary">AUGUSTUS-3.0.2_33083</name>
    <name evidence="2" type="ORF">TcasGA2_TC033083</name>
</gene>
<feature type="transmembrane region" description="Helical" evidence="1">
    <location>
        <begin position="31"/>
        <end position="52"/>
    </location>
</feature>
<dbReference type="KEGG" id="tca:103312997"/>
<accession>A0A139WI56</accession>
<sequence length="198" mass="22609">MAEQNITNEDSKRSNKNTRFKQLKEKFQGSLKFSFVFFSLIHLATIVIAAVYYDKCPVEPDIPKYLLCLGILGMVTKLISLFKNFLIKHISVSPILSFILTGELTVLIVGSYYVYREYEPNYDPDSGELYCNKTLYLFAFIYMTIIYSLIFLIITIVGCFVLSLVLLDKYGPHDIEEDVGEMVEIPIPTEPGTDAIKQ</sequence>
<dbReference type="OrthoDB" id="6157510at2759"/>
<dbReference type="Proteomes" id="UP000007266">
    <property type="component" value="Linkage group 5"/>
</dbReference>
<keyword evidence="1" id="KW-0812">Transmembrane</keyword>
<keyword evidence="1" id="KW-0472">Membrane</keyword>
<feature type="transmembrane region" description="Helical" evidence="1">
    <location>
        <begin position="135"/>
        <end position="167"/>
    </location>
</feature>
<reference evidence="2 3" key="1">
    <citation type="journal article" date="2008" name="Nature">
        <title>The genome of the model beetle and pest Tribolium castaneum.</title>
        <authorList>
            <consortium name="Tribolium Genome Sequencing Consortium"/>
            <person name="Richards S."/>
            <person name="Gibbs R.A."/>
            <person name="Weinstock G.M."/>
            <person name="Brown S.J."/>
            <person name="Denell R."/>
            <person name="Beeman R.W."/>
            <person name="Gibbs R."/>
            <person name="Beeman R.W."/>
            <person name="Brown S.J."/>
            <person name="Bucher G."/>
            <person name="Friedrich M."/>
            <person name="Grimmelikhuijzen C.J."/>
            <person name="Klingler M."/>
            <person name="Lorenzen M."/>
            <person name="Richards S."/>
            <person name="Roth S."/>
            <person name="Schroder R."/>
            <person name="Tautz D."/>
            <person name="Zdobnov E.M."/>
            <person name="Muzny D."/>
            <person name="Gibbs R.A."/>
            <person name="Weinstock G.M."/>
            <person name="Attaway T."/>
            <person name="Bell S."/>
            <person name="Buhay C.J."/>
            <person name="Chandrabose M.N."/>
            <person name="Chavez D."/>
            <person name="Clerk-Blankenburg K.P."/>
            <person name="Cree A."/>
            <person name="Dao M."/>
            <person name="Davis C."/>
            <person name="Chacko J."/>
            <person name="Dinh H."/>
            <person name="Dugan-Rocha S."/>
            <person name="Fowler G."/>
            <person name="Garner T.T."/>
            <person name="Garnes J."/>
            <person name="Gnirke A."/>
            <person name="Hawes A."/>
            <person name="Hernandez J."/>
            <person name="Hines S."/>
            <person name="Holder M."/>
            <person name="Hume J."/>
            <person name="Jhangiani S.N."/>
            <person name="Joshi V."/>
            <person name="Khan Z.M."/>
            <person name="Jackson L."/>
            <person name="Kovar C."/>
            <person name="Kowis A."/>
            <person name="Lee S."/>
            <person name="Lewis L.R."/>
            <person name="Margolis J."/>
            <person name="Morgan M."/>
            <person name="Nazareth L.V."/>
            <person name="Nguyen N."/>
            <person name="Okwuonu G."/>
            <person name="Parker D."/>
            <person name="Richards S."/>
            <person name="Ruiz S.J."/>
            <person name="Santibanez J."/>
            <person name="Savard J."/>
            <person name="Scherer S.E."/>
            <person name="Schneider B."/>
            <person name="Sodergren E."/>
            <person name="Tautz D."/>
            <person name="Vattahil S."/>
            <person name="Villasana D."/>
            <person name="White C.S."/>
            <person name="Wright R."/>
            <person name="Park Y."/>
            <person name="Beeman R.W."/>
            <person name="Lord J."/>
            <person name="Oppert B."/>
            <person name="Lorenzen M."/>
            <person name="Brown S."/>
            <person name="Wang L."/>
            <person name="Savard J."/>
            <person name="Tautz D."/>
            <person name="Richards S."/>
            <person name="Weinstock G."/>
            <person name="Gibbs R.A."/>
            <person name="Liu Y."/>
            <person name="Worley K."/>
            <person name="Weinstock G."/>
            <person name="Elsik C.G."/>
            <person name="Reese J.T."/>
            <person name="Elhaik E."/>
            <person name="Landan G."/>
            <person name="Graur D."/>
            <person name="Arensburger P."/>
            <person name="Atkinson P."/>
            <person name="Beeman R.W."/>
            <person name="Beidler J."/>
            <person name="Brown S.J."/>
            <person name="Demuth J.P."/>
            <person name="Drury D.W."/>
            <person name="Du Y.Z."/>
            <person name="Fujiwara H."/>
            <person name="Lorenzen M."/>
            <person name="Maselli V."/>
            <person name="Osanai M."/>
            <person name="Park Y."/>
            <person name="Robertson H.M."/>
            <person name="Tu Z."/>
            <person name="Wang J.J."/>
            <person name="Wang S."/>
            <person name="Richards S."/>
            <person name="Song H."/>
            <person name="Zhang L."/>
            <person name="Sodergren E."/>
            <person name="Werner D."/>
            <person name="Stanke M."/>
            <person name="Morgenstern B."/>
            <person name="Solovyev V."/>
            <person name="Kosarev P."/>
            <person name="Brown G."/>
            <person name="Chen H.C."/>
            <person name="Ermolaeva O."/>
            <person name="Hlavina W."/>
            <person name="Kapustin Y."/>
            <person name="Kiryutin B."/>
            <person name="Kitts P."/>
            <person name="Maglott D."/>
            <person name="Pruitt K."/>
            <person name="Sapojnikov V."/>
            <person name="Souvorov A."/>
            <person name="Mackey A.J."/>
            <person name="Waterhouse R.M."/>
            <person name="Wyder S."/>
            <person name="Zdobnov E.M."/>
            <person name="Zdobnov E.M."/>
            <person name="Wyder S."/>
            <person name="Kriventseva E.V."/>
            <person name="Kadowaki T."/>
            <person name="Bork P."/>
            <person name="Aranda M."/>
            <person name="Bao R."/>
            <person name="Beermann A."/>
            <person name="Berns N."/>
            <person name="Bolognesi R."/>
            <person name="Bonneton F."/>
            <person name="Bopp D."/>
            <person name="Brown S.J."/>
            <person name="Bucher G."/>
            <person name="Butts T."/>
            <person name="Chaumot A."/>
            <person name="Denell R.E."/>
            <person name="Ferrier D.E."/>
            <person name="Friedrich M."/>
            <person name="Gordon C.M."/>
            <person name="Jindra M."/>
            <person name="Klingler M."/>
            <person name="Lan Q."/>
            <person name="Lattorff H.M."/>
            <person name="Laudet V."/>
            <person name="von Levetsow C."/>
            <person name="Liu Z."/>
            <person name="Lutz R."/>
            <person name="Lynch J.A."/>
            <person name="da Fonseca R.N."/>
            <person name="Posnien N."/>
            <person name="Reuter R."/>
            <person name="Roth S."/>
            <person name="Savard J."/>
            <person name="Schinko J.B."/>
            <person name="Schmitt C."/>
            <person name="Schoppmeier M."/>
            <person name="Schroder R."/>
            <person name="Shippy T.D."/>
            <person name="Simonnet F."/>
            <person name="Marques-Souza H."/>
            <person name="Tautz D."/>
            <person name="Tomoyasu Y."/>
            <person name="Trauner J."/>
            <person name="Van der Zee M."/>
            <person name="Vervoort M."/>
            <person name="Wittkopp N."/>
            <person name="Wimmer E.A."/>
            <person name="Yang X."/>
            <person name="Jones A.K."/>
            <person name="Sattelle D.B."/>
            <person name="Ebert P.R."/>
            <person name="Nelson D."/>
            <person name="Scott J.G."/>
            <person name="Beeman R.W."/>
            <person name="Muthukrishnan S."/>
            <person name="Kramer K.J."/>
            <person name="Arakane Y."/>
            <person name="Beeman R.W."/>
            <person name="Zhu Q."/>
            <person name="Hogenkamp D."/>
            <person name="Dixit R."/>
            <person name="Oppert B."/>
            <person name="Jiang H."/>
            <person name="Zou Z."/>
            <person name="Marshall J."/>
            <person name="Elpidina E."/>
            <person name="Vinokurov K."/>
            <person name="Oppert C."/>
            <person name="Zou Z."/>
            <person name="Evans J."/>
            <person name="Lu Z."/>
            <person name="Zhao P."/>
            <person name="Sumathipala N."/>
            <person name="Altincicek B."/>
            <person name="Vilcinskas A."/>
            <person name="Williams M."/>
            <person name="Hultmark D."/>
            <person name="Hetru C."/>
            <person name="Jiang H."/>
            <person name="Grimmelikhuijzen C.J."/>
            <person name="Hauser F."/>
            <person name="Cazzamali G."/>
            <person name="Williamson M."/>
            <person name="Park Y."/>
            <person name="Li B."/>
            <person name="Tanaka Y."/>
            <person name="Predel R."/>
            <person name="Neupert S."/>
            <person name="Schachtner J."/>
            <person name="Verleyen P."/>
            <person name="Raible F."/>
            <person name="Bork P."/>
            <person name="Friedrich M."/>
            <person name="Walden K.K."/>
            <person name="Robertson H.M."/>
            <person name="Angeli S."/>
            <person name="Foret S."/>
            <person name="Bucher G."/>
            <person name="Schuetz S."/>
            <person name="Maleszka R."/>
            <person name="Wimmer E.A."/>
            <person name="Beeman R.W."/>
            <person name="Lorenzen M."/>
            <person name="Tomoyasu Y."/>
            <person name="Miller S.C."/>
            <person name="Grossmann D."/>
            <person name="Bucher G."/>
        </authorList>
    </citation>
    <scope>NUCLEOTIDE SEQUENCE [LARGE SCALE GENOMIC DNA]</scope>
    <source>
        <strain evidence="2 3">Georgia GA2</strain>
    </source>
</reference>
<dbReference type="PANTHER" id="PTHR33444:SF2">
    <property type="entry name" value="MARVEL DOMAIN-CONTAINING PROTEIN"/>
    <property type="match status" value="1"/>
</dbReference>
<evidence type="ECO:0000313" key="3">
    <source>
        <dbReference type="Proteomes" id="UP000007266"/>
    </source>
</evidence>
<dbReference type="AlphaFoldDB" id="A0A139WI56"/>
<evidence type="ECO:0000313" key="2">
    <source>
        <dbReference type="EMBL" id="KYB27663.1"/>
    </source>
</evidence>
<dbReference type="EMBL" id="KQ971342">
    <property type="protein sequence ID" value="KYB27663.1"/>
    <property type="molecule type" value="Genomic_DNA"/>
</dbReference>
<organism evidence="2 3">
    <name type="scientific">Tribolium castaneum</name>
    <name type="common">Red flour beetle</name>
    <dbReference type="NCBI Taxonomy" id="7070"/>
    <lineage>
        <taxon>Eukaryota</taxon>
        <taxon>Metazoa</taxon>
        <taxon>Ecdysozoa</taxon>
        <taxon>Arthropoda</taxon>
        <taxon>Hexapoda</taxon>
        <taxon>Insecta</taxon>
        <taxon>Pterygota</taxon>
        <taxon>Neoptera</taxon>
        <taxon>Endopterygota</taxon>
        <taxon>Coleoptera</taxon>
        <taxon>Polyphaga</taxon>
        <taxon>Cucujiformia</taxon>
        <taxon>Tenebrionidae</taxon>
        <taxon>Tenebrionidae incertae sedis</taxon>
        <taxon>Tribolium</taxon>
    </lineage>
</organism>
<dbReference type="PANTHER" id="PTHR33444">
    <property type="entry name" value="SI:DKEY-19B23.12-RELATED"/>
    <property type="match status" value="1"/>
</dbReference>